<dbReference type="EMBL" id="JACHMJ010000001">
    <property type="protein sequence ID" value="MBB5842139.1"/>
    <property type="molecule type" value="Genomic_DNA"/>
</dbReference>
<feature type="region of interest" description="Disordered" evidence="1">
    <location>
        <begin position="1"/>
        <end position="53"/>
    </location>
</feature>
<keyword evidence="3" id="KW-1185">Reference proteome</keyword>
<reference evidence="2 3" key="1">
    <citation type="submission" date="2020-08" db="EMBL/GenBank/DDBJ databases">
        <title>Sequencing the genomes of 1000 actinobacteria strains.</title>
        <authorList>
            <person name="Klenk H.-P."/>
        </authorList>
    </citation>
    <scope>NUCLEOTIDE SEQUENCE [LARGE SCALE GENOMIC DNA]</scope>
    <source>
        <strain evidence="2 3">DSM 105784</strain>
    </source>
</reference>
<name>A0A841AL24_9MICO</name>
<evidence type="ECO:0000256" key="1">
    <source>
        <dbReference type="SAM" id="MobiDB-lite"/>
    </source>
</evidence>
<dbReference type="AlphaFoldDB" id="A0A841AL24"/>
<dbReference type="Proteomes" id="UP000536685">
    <property type="component" value="Unassembled WGS sequence"/>
</dbReference>
<sequence>MSPNDEQKPRPKRRRVTTEPPPGSDPHPQPEEPRSSGTENDARLKADKPPHWG</sequence>
<proteinExistence type="predicted"/>
<evidence type="ECO:0000313" key="2">
    <source>
        <dbReference type="EMBL" id="MBB5842139.1"/>
    </source>
</evidence>
<comment type="caution">
    <text evidence="2">The sequence shown here is derived from an EMBL/GenBank/DDBJ whole genome shotgun (WGS) entry which is preliminary data.</text>
</comment>
<accession>A0A841AL24</accession>
<feature type="compositionally biased region" description="Basic and acidic residues" evidence="1">
    <location>
        <begin position="28"/>
        <end position="53"/>
    </location>
</feature>
<organism evidence="2 3">
    <name type="scientific">Conyzicola lurida</name>
    <dbReference type="NCBI Taxonomy" id="1172621"/>
    <lineage>
        <taxon>Bacteria</taxon>
        <taxon>Bacillati</taxon>
        <taxon>Actinomycetota</taxon>
        <taxon>Actinomycetes</taxon>
        <taxon>Micrococcales</taxon>
        <taxon>Microbacteriaceae</taxon>
        <taxon>Conyzicola</taxon>
    </lineage>
</organism>
<protein>
    <submittedName>
        <fullName evidence="2">Uncharacterized protein</fullName>
    </submittedName>
</protein>
<gene>
    <name evidence="2" type="ORF">HD599_000462</name>
</gene>
<dbReference type="RefSeq" id="WP_184233279.1">
    <property type="nucleotide sequence ID" value="NZ_JACHMJ010000001.1"/>
</dbReference>
<evidence type="ECO:0000313" key="3">
    <source>
        <dbReference type="Proteomes" id="UP000536685"/>
    </source>
</evidence>